<reference evidence="2 3" key="1">
    <citation type="submission" date="2018-06" db="EMBL/GenBank/DDBJ databases">
        <authorList>
            <consortium name="Pathogen Informatics"/>
            <person name="Doyle S."/>
        </authorList>
    </citation>
    <scope>NUCLEOTIDE SEQUENCE [LARGE SCALE GENOMIC DNA]</scope>
    <source>
        <strain evidence="2 3">NCTC4524</strain>
    </source>
</reference>
<dbReference type="InterPro" id="IPR005064">
    <property type="entry name" value="BUG"/>
</dbReference>
<dbReference type="Proteomes" id="UP000254945">
    <property type="component" value="Unassembled WGS sequence"/>
</dbReference>
<dbReference type="PIRSF" id="PIRSF017082">
    <property type="entry name" value="YflP"/>
    <property type="match status" value="1"/>
</dbReference>
<evidence type="ECO:0000313" key="2">
    <source>
        <dbReference type="EMBL" id="STZ54071.1"/>
    </source>
</evidence>
<dbReference type="EMBL" id="UGQQ01000001">
    <property type="protein sequence ID" value="STZ54071.1"/>
    <property type="molecule type" value="Genomic_DNA"/>
</dbReference>
<name>A0A378SZR1_9MYCO</name>
<dbReference type="Gene3D" id="3.40.190.150">
    <property type="entry name" value="Bordetella uptake gene, domain 1"/>
    <property type="match status" value="1"/>
</dbReference>
<dbReference type="STRING" id="1796.ABW05_27315"/>
<evidence type="ECO:0000313" key="3">
    <source>
        <dbReference type="Proteomes" id="UP000254945"/>
    </source>
</evidence>
<dbReference type="CDD" id="cd07012">
    <property type="entry name" value="PBP2_Bug_TTT"/>
    <property type="match status" value="1"/>
</dbReference>
<dbReference type="AlphaFoldDB" id="A0A378SZR1"/>
<dbReference type="SUPFAM" id="SSF53850">
    <property type="entry name" value="Periplasmic binding protein-like II"/>
    <property type="match status" value="1"/>
</dbReference>
<accession>A0A378SZR1</accession>
<dbReference type="Pfam" id="PF03401">
    <property type="entry name" value="TctC"/>
    <property type="match status" value="1"/>
</dbReference>
<dbReference type="PANTHER" id="PTHR42928:SF3">
    <property type="entry name" value="UPF0065 PROTEIN YFLP"/>
    <property type="match status" value="1"/>
</dbReference>
<comment type="similarity">
    <text evidence="1">Belongs to the UPF0065 (bug) family.</text>
</comment>
<gene>
    <name evidence="2" type="ORF">NCTC4524_01701</name>
</gene>
<sequence length="363" mass="38495">MRDLRHVRGPVLLNMRFRRLGAALMVAVVAVMAVTACGVTRGDQSRGLHRLRMMVPNSPGGGYDLTARTAVKVMEDTDITGRIEVFNVIGAGGTVAMARLMNEKGNDDLMMMMGLGVVGAVYTNGSSARASDATALAKMVEEQEGILVPGDSPFRTIGDLVAAWKADPAKVTIGGGSSPGGPDHLFPMETARAVGVDPRKVNYITYDGGGDLLTALLGKKIAAGTTGLGEFVDQIEAGQVRVLAVSGAERVEGIDAPTLTEAGIDLTFTNWRGILAPPGISGEARDAMVRALTDLHGTQQWRDALVKNGWSDAFSTGADFEQFLRDQDRRSRRRSTNWGCCEGRQGPVSGVCGPGGRRRIPDL</sequence>
<protein>
    <submittedName>
        <fullName evidence="2">Periplasmic solute-binding protein</fullName>
    </submittedName>
</protein>
<organism evidence="2 3">
    <name type="scientific">Mycolicibacterium senegalense</name>
    <dbReference type="NCBI Taxonomy" id="1796"/>
    <lineage>
        <taxon>Bacteria</taxon>
        <taxon>Bacillati</taxon>
        <taxon>Actinomycetota</taxon>
        <taxon>Actinomycetes</taxon>
        <taxon>Mycobacteriales</taxon>
        <taxon>Mycobacteriaceae</taxon>
        <taxon>Mycolicibacterium</taxon>
    </lineage>
</organism>
<dbReference type="InterPro" id="IPR042100">
    <property type="entry name" value="Bug_dom1"/>
</dbReference>
<evidence type="ECO:0000256" key="1">
    <source>
        <dbReference type="ARBA" id="ARBA00006987"/>
    </source>
</evidence>
<proteinExistence type="inferred from homology"/>
<dbReference type="Gene3D" id="3.40.190.10">
    <property type="entry name" value="Periplasmic binding protein-like II"/>
    <property type="match status" value="1"/>
</dbReference>
<dbReference type="PANTHER" id="PTHR42928">
    <property type="entry name" value="TRICARBOXYLATE-BINDING PROTEIN"/>
    <property type="match status" value="1"/>
</dbReference>